<dbReference type="Proteomes" id="UP000307720">
    <property type="component" value="Unassembled WGS sequence"/>
</dbReference>
<proteinExistence type="predicted"/>
<reference evidence="1" key="1">
    <citation type="submission" date="2019-04" db="EMBL/GenBank/DDBJ databases">
        <title>Microbes associate with the intestines of laboratory mice.</title>
        <authorList>
            <person name="Navarre W."/>
            <person name="Wong E."/>
            <person name="Huang K."/>
            <person name="Tropini C."/>
            <person name="Ng K."/>
            <person name="Yu B."/>
        </authorList>
    </citation>
    <scope>NUCLEOTIDE SEQUENCE</scope>
    <source>
        <strain evidence="1">NM72_1-8</strain>
    </source>
</reference>
<protein>
    <submittedName>
        <fullName evidence="1">DUF3783 domain-containing protein</fullName>
    </submittedName>
</protein>
<dbReference type="EMBL" id="SRZB01000001">
    <property type="protein sequence ID" value="TGY00619.1"/>
    <property type="molecule type" value="Genomic_DNA"/>
</dbReference>
<keyword evidence="2" id="KW-1185">Reference proteome</keyword>
<evidence type="ECO:0000313" key="2">
    <source>
        <dbReference type="Proteomes" id="UP000307720"/>
    </source>
</evidence>
<gene>
    <name evidence="1" type="ORF">E5357_00100</name>
</gene>
<organism evidence="1 2">
    <name type="scientific">Hominisplanchenecus murintestinalis</name>
    <dbReference type="NCBI Taxonomy" id="2941517"/>
    <lineage>
        <taxon>Bacteria</taxon>
        <taxon>Bacillati</taxon>
        <taxon>Bacillota</taxon>
        <taxon>Clostridia</taxon>
        <taxon>Lachnospirales</taxon>
        <taxon>Lachnospiraceae</taxon>
        <taxon>Hominisplanchenecus</taxon>
    </lineage>
</organism>
<sequence length="134" mass="15305">MSGCSMKSYKKIFVYMTDREKKEKILSLCGELNLGLDEISYAQINTPLVELVGLPRLPEEMRGKAAAPALYNMPELLVFCGMPEDEVDVFLKRYREIGIAPVSLKAVTTPYNLLWTPYELVKELEKEREALRNT</sequence>
<name>A0AC61R3G6_9FIRM</name>
<accession>A0AC61R3G6</accession>
<comment type="caution">
    <text evidence="1">The sequence shown here is derived from an EMBL/GenBank/DDBJ whole genome shotgun (WGS) entry which is preliminary data.</text>
</comment>
<evidence type="ECO:0000313" key="1">
    <source>
        <dbReference type="EMBL" id="TGY00619.1"/>
    </source>
</evidence>